<protein>
    <submittedName>
        <fullName evidence="3">Uncharacterized protein</fullName>
    </submittedName>
</protein>
<dbReference type="EMBL" id="BAABDC010000003">
    <property type="protein sequence ID" value="GAA3705232.1"/>
    <property type="molecule type" value="Genomic_DNA"/>
</dbReference>
<feature type="compositionally biased region" description="Low complexity" evidence="1">
    <location>
        <begin position="1"/>
        <end position="15"/>
    </location>
</feature>
<accession>A0ABP7DIR9</accession>
<evidence type="ECO:0000313" key="3">
    <source>
        <dbReference type="EMBL" id="GAA3705232.1"/>
    </source>
</evidence>
<proteinExistence type="predicted"/>
<dbReference type="Proteomes" id="UP001501468">
    <property type="component" value="Unassembled WGS sequence"/>
</dbReference>
<organism evidence="3 4">
    <name type="scientific">Terrabacter ginsenosidimutans</name>
    <dbReference type="NCBI Taxonomy" id="490575"/>
    <lineage>
        <taxon>Bacteria</taxon>
        <taxon>Bacillati</taxon>
        <taxon>Actinomycetota</taxon>
        <taxon>Actinomycetes</taxon>
        <taxon>Micrococcales</taxon>
        <taxon>Intrasporangiaceae</taxon>
        <taxon>Terrabacter</taxon>
    </lineage>
</organism>
<keyword evidence="4" id="KW-1185">Reference proteome</keyword>
<keyword evidence="2" id="KW-0812">Transmembrane</keyword>
<evidence type="ECO:0000313" key="4">
    <source>
        <dbReference type="Proteomes" id="UP001501468"/>
    </source>
</evidence>
<comment type="caution">
    <text evidence="3">The sequence shown here is derived from an EMBL/GenBank/DDBJ whole genome shotgun (WGS) entry which is preliminary data.</text>
</comment>
<keyword evidence="2" id="KW-1133">Transmembrane helix</keyword>
<evidence type="ECO:0000256" key="1">
    <source>
        <dbReference type="SAM" id="MobiDB-lite"/>
    </source>
</evidence>
<sequence length="123" mass="12387">MVNTSGPTSPSSSNSTGGGPRDQTPLARAWISIALVPVFFFVAFAAAQGIYALTGYDPSAGATPPLWADLVAGIPALLILFLPCAGAVVYGLRARREGARAGLVPVVLGALVAVGGVLLVVLQ</sequence>
<feature type="transmembrane region" description="Helical" evidence="2">
    <location>
        <begin position="102"/>
        <end position="122"/>
    </location>
</feature>
<dbReference type="RefSeq" id="WP_344945951.1">
    <property type="nucleotide sequence ID" value="NZ_BAABDC010000003.1"/>
</dbReference>
<feature type="region of interest" description="Disordered" evidence="1">
    <location>
        <begin position="1"/>
        <end position="22"/>
    </location>
</feature>
<evidence type="ECO:0000256" key="2">
    <source>
        <dbReference type="SAM" id="Phobius"/>
    </source>
</evidence>
<gene>
    <name evidence="3" type="ORF">GCM10022399_22460</name>
</gene>
<feature type="transmembrane region" description="Helical" evidence="2">
    <location>
        <begin position="66"/>
        <end position="90"/>
    </location>
</feature>
<name>A0ABP7DIR9_9MICO</name>
<reference evidence="4" key="1">
    <citation type="journal article" date="2019" name="Int. J. Syst. Evol. Microbiol.">
        <title>The Global Catalogue of Microorganisms (GCM) 10K type strain sequencing project: providing services to taxonomists for standard genome sequencing and annotation.</title>
        <authorList>
            <consortium name="The Broad Institute Genomics Platform"/>
            <consortium name="The Broad Institute Genome Sequencing Center for Infectious Disease"/>
            <person name="Wu L."/>
            <person name="Ma J."/>
        </authorList>
    </citation>
    <scope>NUCLEOTIDE SEQUENCE [LARGE SCALE GENOMIC DNA]</scope>
    <source>
        <strain evidence="4">JCM 17125</strain>
    </source>
</reference>
<keyword evidence="2" id="KW-0472">Membrane</keyword>
<feature type="transmembrane region" description="Helical" evidence="2">
    <location>
        <begin position="29"/>
        <end position="54"/>
    </location>
</feature>